<keyword evidence="1" id="KW-1133">Transmembrane helix</keyword>
<keyword evidence="3" id="KW-1185">Reference proteome</keyword>
<keyword evidence="1" id="KW-0472">Membrane</keyword>
<dbReference type="RefSeq" id="WP_076778792.1">
    <property type="nucleotide sequence ID" value="NZ_JADCKL010000004.1"/>
</dbReference>
<sequence>MELILHYIPYILLFAAATAVIYTWGIWRTMRQKQDLSNMLSSKGITKVRKALRKKGPMTRRELEPVVKDLTAKQPFNSERMAVTDPGKFLDSILPYMLKQKLITEEKENGKIIYRYRK</sequence>
<dbReference type="EMBL" id="JADCKL010000004">
    <property type="protein sequence ID" value="MBE5063144.1"/>
    <property type="molecule type" value="Genomic_DNA"/>
</dbReference>
<proteinExistence type="predicted"/>
<organism evidence="2 3">
    <name type="scientific">Claveliimonas monacensis</name>
    <dbReference type="NCBI Taxonomy" id="2779351"/>
    <lineage>
        <taxon>Bacteria</taxon>
        <taxon>Bacillati</taxon>
        <taxon>Bacillota</taxon>
        <taxon>Clostridia</taxon>
        <taxon>Lachnospirales</taxon>
        <taxon>Lachnospiraceae</taxon>
        <taxon>Claveliimonas</taxon>
    </lineage>
</organism>
<evidence type="ECO:0000313" key="2">
    <source>
        <dbReference type="EMBL" id="MBE5063144.1"/>
    </source>
</evidence>
<dbReference type="Proteomes" id="UP000758652">
    <property type="component" value="Unassembled WGS sequence"/>
</dbReference>
<gene>
    <name evidence="2" type="ORF">INF30_07705</name>
</gene>
<feature type="transmembrane region" description="Helical" evidence="1">
    <location>
        <begin position="6"/>
        <end position="27"/>
    </location>
</feature>
<keyword evidence="1" id="KW-0812">Transmembrane</keyword>
<protein>
    <submittedName>
        <fullName evidence="2">Uncharacterized protein</fullName>
    </submittedName>
</protein>
<evidence type="ECO:0000256" key="1">
    <source>
        <dbReference type="SAM" id="Phobius"/>
    </source>
</evidence>
<comment type="caution">
    <text evidence="2">The sequence shown here is derived from an EMBL/GenBank/DDBJ whole genome shotgun (WGS) entry which is preliminary data.</text>
</comment>
<evidence type="ECO:0000313" key="3">
    <source>
        <dbReference type="Proteomes" id="UP000758652"/>
    </source>
</evidence>
<name>A0ABR9RJJ9_9FIRM</name>
<reference evidence="2 3" key="1">
    <citation type="submission" date="2020-10" db="EMBL/GenBank/DDBJ databases">
        <title>ChiBAC.</title>
        <authorList>
            <person name="Zenner C."/>
            <person name="Hitch T.C.A."/>
            <person name="Clavel T."/>
        </authorList>
    </citation>
    <scope>NUCLEOTIDE SEQUENCE [LARGE SCALE GENOMIC DNA]</scope>
    <source>
        <strain evidence="2 3">DSM 108991</strain>
    </source>
</reference>
<accession>A0ABR9RJJ9</accession>